<accession>A0A4U8V0H4</accession>
<feature type="domain" description="Ground-like" evidence="1">
    <location>
        <begin position="37"/>
        <end position="109"/>
    </location>
</feature>
<dbReference type="EMBL" id="CM016762">
    <property type="protein sequence ID" value="TMS37967.1"/>
    <property type="molecule type" value="Genomic_DNA"/>
</dbReference>
<dbReference type="OrthoDB" id="5856073at2759"/>
<keyword evidence="3" id="KW-1185">Reference proteome</keyword>
<dbReference type="AlphaFoldDB" id="A0A4U8V0H4"/>
<dbReference type="Pfam" id="PF04155">
    <property type="entry name" value="Ground-like"/>
    <property type="match status" value="1"/>
</dbReference>
<reference evidence="2 3" key="2">
    <citation type="journal article" date="2019" name="G3 (Bethesda)">
        <title>Hybrid Assembly of the Genome of the Entomopathogenic Nematode Steinernema carpocapsae Identifies the X-Chromosome.</title>
        <authorList>
            <person name="Serra L."/>
            <person name="Macchietto M."/>
            <person name="Macias-Munoz A."/>
            <person name="McGill C.J."/>
            <person name="Rodriguez I.M."/>
            <person name="Rodriguez B."/>
            <person name="Murad R."/>
            <person name="Mortazavi A."/>
        </authorList>
    </citation>
    <scope>NUCLEOTIDE SEQUENCE [LARGE SCALE GENOMIC DNA]</scope>
    <source>
        <strain evidence="2 3">ALL</strain>
    </source>
</reference>
<comment type="caution">
    <text evidence="2">The sequence shown here is derived from an EMBL/GenBank/DDBJ whole genome shotgun (WGS) entry which is preliminary data.</text>
</comment>
<reference evidence="2 3" key="1">
    <citation type="journal article" date="2015" name="Genome Biol.">
        <title>Comparative genomics of Steinernema reveals deeply conserved gene regulatory networks.</title>
        <authorList>
            <person name="Dillman A.R."/>
            <person name="Macchietto M."/>
            <person name="Porter C.F."/>
            <person name="Rogers A."/>
            <person name="Williams B."/>
            <person name="Antoshechkin I."/>
            <person name="Lee M.M."/>
            <person name="Goodwin Z."/>
            <person name="Lu X."/>
            <person name="Lewis E.E."/>
            <person name="Goodrich-Blair H."/>
            <person name="Stock S.P."/>
            <person name="Adams B.J."/>
            <person name="Sternberg P.W."/>
            <person name="Mortazavi A."/>
        </authorList>
    </citation>
    <scope>NUCLEOTIDE SEQUENCE [LARGE SCALE GENOMIC DNA]</scope>
    <source>
        <strain evidence="2 3">ALL</strain>
    </source>
</reference>
<name>A0A4U8V0H4_STECR</name>
<organism evidence="2 3">
    <name type="scientific">Steinernema carpocapsae</name>
    <name type="common">Entomopathogenic nematode</name>
    <dbReference type="NCBI Taxonomy" id="34508"/>
    <lineage>
        <taxon>Eukaryota</taxon>
        <taxon>Metazoa</taxon>
        <taxon>Ecdysozoa</taxon>
        <taxon>Nematoda</taxon>
        <taxon>Chromadorea</taxon>
        <taxon>Rhabditida</taxon>
        <taxon>Tylenchina</taxon>
        <taxon>Panagrolaimomorpha</taxon>
        <taxon>Strongyloidoidea</taxon>
        <taxon>Steinernematidae</taxon>
        <taxon>Steinernema</taxon>
    </lineage>
</organism>
<sequence>MPCLPMIQLPMIPTCGGCGKRKKRDVNATQVVTSSESSCTDPELRKLILKNMQNNILKSRNAIARAANSHFNGTAEFIAFCMPGRMENFVTSMASFCVDGSPSQSCYLFKSD</sequence>
<dbReference type="STRING" id="34508.A0A4U8V0H4"/>
<dbReference type="EMBL" id="AZBU02000001">
    <property type="protein sequence ID" value="TMS37967.1"/>
    <property type="molecule type" value="Genomic_DNA"/>
</dbReference>
<gene>
    <name evidence="2" type="ORF">L596_004796</name>
</gene>
<dbReference type="InterPro" id="IPR007284">
    <property type="entry name" value="Ground-like_dom"/>
</dbReference>
<protein>
    <recommendedName>
        <fullName evidence="1">Ground-like domain-containing protein</fullName>
    </recommendedName>
</protein>
<evidence type="ECO:0000313" key="2">
    <source>
        <dbReference type="EMBL" id="TMS37967.1"/>
    </source>
</evidence>
<evidence type="ECO:0000313" key="3">
    <source>
        <dbReference type="Proteomes" id="UP000298663"/>
    </source>
</evidence>
<evidence type="ECO:0000259" key="1">
    <source>
        <dbReference type="Pfam" id="PF04155"/>
    </source>
</evidence>
<dbReference type="Proteomes" id="UP000298663">
    <property type="component" value="Chromosome X"/>
</dbReference>
<proteinExistence type="predicted"/>